<sequence length="122" mass="14402">MDLSPPTEVDGFYVISYKLRASVQFSGQHGGLPVIFWAAERPSCNFALFGNFLQFPTIQGHFYNSPHKLGYFWNLYSLERLSYNLYHFREVFYNFLQDGGFYIIFHFEPPFNLFLHSIHEEA</sequence>
<comment type="caution">
    <text evidence="1">The sequence shown here is derived from an EMBL/GenBank/DDBJ whole genome shotgun (WGS) entry which is preliminary data.</text>
</comment>
<dbReference type="EMBL" id="NMUH01002423">
    <property type="protein sequence ID" value="MQL99873.1"/>
    <property type="molecule type" value="Genomic_DNA"/>
</dbReference>
<name>A0A843W6K9_COLES</name>
<dbReference type="Proteomes" id="UP000652761">
    <property type="component" value="Unassembled WGS sequence"/>
</dbReference>
<evidence type="ECO:0000313" key="2">
    <source>
        <dbReference type="Proteomes" id="UP000652761"/>
    </source>
</evidence>
<reference evidence="1" key="1">
    <citation type="submission" date="2017-07" db="EMBL/GenBank/DDBJ databases">
        <title>Taro Niue Genome Assembly and Annotation.</title>
        <authorList>
            <person name="Atibalentja N."/>
            <person name="Keating K."/>
            <person name="Fields C.J."/>
        </authorList>
    </citation>
    <scope>NUCLEOTIDE SEQUENCE</scope>
    <source>
        <strain evidence="1">Niue_2</strain>
        <tissue evidence="1">Leaf</tissue>
    </source>
</reference>
<proteinExistence type="predicted"/>
<keyword evidence="2" id="KW-1185">Reference proteome</keyword>
<feature type="non-terminal residue" evidence="1">
    <location>
        <position position="122"/>
    </location>
</feature>
<accession>A0A843W6K9</accession>
<gene>
    <name evidence="1" type="ORF">Taro_032602</name>
</gene>
<organism evidence="1 2">
    <name type="scientific">Colocasia esculenta</name>
    <name type="common">Wild taro</name>
    <name type="synonym">Arum esculentum</name>
    <dbReference type="NCBI Taxonomy" id="4460"/>
    <lineage>
        <taxon>Eukaryota</taxon>
        <taxon>Viridiplantae</taxon>
        <taxon>Streptophyta</taxon>
        <taxon>Embryophyta</taxon>
        <taxon>Tracheophyta</taxon>
        <taxon>Spermatophyta</taxon>
        <taxon>Magnoliopsida</taxon>
        <taxon>Liliopsida</taxon>
        <taxon>Araceae</taxon>
        <taxon>Aroideae</taxon>
        <taxon>Colocasieae</taxon>
        <taxon>Colocasia</taxon>
    </lineage>
</organism>
<protein>
    <submittedName>
        <fullName evidence="1">Uncharacterized protein</fullName>
    </submittedName>
</protein>
<evidence type="ECO:0000313" key="1">
    <source>
        <dbReference type="EMBL" id="MQL99873.1"/>
    </source>
</evidence>
<dbReference type="AlphaFoldDB" id="A0A843W6K9"/>